<feature type="region of interest" description="Disordered" evidence="2">
    <location>
        <begin position="672"/>
        <end position="691"/>
    </location>
</feature>
<evidence type="ECO:0000313" key="3">
    <source>
        <dbReference type="EMBL" id="GAB1312063.1"/>
    </source>
</evidence>
<dbReference type="EMBL" id="BAAFSV010000001">
    <property type="protein sequence ID" value="GAB1312063.1"/>
    <property type="molecule type" value="Genomic_DNA"/>
</dbReference>
<dbReference type="PANTHER" id="PTHR40619">
    <property type="entry name" value="FUNGAL STAND N-TERMINAL GOODBYE DOMAIN-CONTAINING PROTEIN"/>
    <property type="match status" value="1"/>
</dbReference>
<name>A0ABQ0G2S7_9PEZI</name>
<dbReference type="PANTHER" id="PTHR40619:SF3">
    <property type="entry name" value="FUNGAL STAND N-TERMINAL GOODBYE DOMAIN-CONTAINING PROTEIN"/>
    <property type="match status" value="1"/>
</dbReference>
<feature type="coiled-coil region" evidence="1">
    <location>
        <begin position="310"/>
        <end position="337"/>
    </location>
</feature>
<dbReference type="GeneID" id="98173018"/>
<organism evidence="3 4">
    <name type="scientific">Madurella fahalii</name>
    <dbReference type="NCBI Taxonomy" id="1157608"/>
    <lineage>
        <taxon>Eukaryota</taxon>
        <taxon>Fungi</taxon>
        <taxon>Dikarya</taxon>
        <taxon>Ascomycota</taxon>
        <taxon>Pezizomycotina</taxon>
        <taxon>Sordariomycetes</taxon>
        <taxon>Sordariomycetidae</taxon>
        <taxon>Sordariales</taxon>
        <taxon>Sordariales incertae sedis</taxon>
        <taxon>Madurella</taxon>
    </lineage>
</organism>
<comment type="caution">
    <text evidence="3">The sequence shown here is derived from an EMBL/GenBank/DDBJ whole genome shotgun (WGS) entry which is preliminary data.</text>
</comment>
<keyword evidence="4" id="KW-1185">Reference proteome</keyword>
<protein>
    <submittedName>
        <fullName evidence="3">Uncharacterized protein</fullName>
    </submittedName>
</protein>
<gene>
    <name evidence="3" type="ORF">MFIFM68171_02273</name>
</gene>
<dbReference type="RefSeq" id="XP_070913796.1">
    <property type="nucleotide sequence ID" value="XM_071057695.1"/>
</dbReference>
<dbReference type="Proteomes" id="UP001628179">
    <property type="component" value="Unassembled WGS sequence"/>
</dbReference>
<evidence type="ECO:0000256" key="2">
    <source>
        <dbReference type="SAM" id="MobiDB-lite"/>
    </source>
</evidence>
<reference evidence="3 4" key="1">
    <citation type="submission" date="2024-09" db="EMBL/GenBank/DDBJ databases">
        <title>Itraconazole resistance in Madurella fahalii resulting from another homologue of gene encoding cytochrome P450 14-alpha sterol demethylase (CYP51).</title>
        <authorList>
            <person name="Yoshioka I."/>
            <person name="Fahal A.H."/>
            <person name="Kaneko S."/>
            <person name="Yaguchi T."/>
        </authorList>
    </citation>
    <scope>NUCLEOTIDE SEQUENCE [LARGE SCALE GENOMIC DNA]</scope>
    <source>
        <strain evidence="3 4">IFM 68171</strain>
    </source>
</reference>
<evidence type="ECO:0000313" key="4">
    <source>
        <dbReference type="Proteomes" id="UP001628179"/>
    </source>
</evidence>
<sequence length="691" mass="76780">MSSMLGNSTFVATRPTRVLSNSAAEFVETRAGAEICRRATGDLVGGSKHEESLESALAGVKFVPQLDRFMPENEAPEETSYYQESEEMLEKFKETLKNFTQILQSRSVFKKLGIEAPDPAKFDLNYVLKIAALIQEHKDGSEDTQIIKKFVRKCFRGATQNKAAITALLSMIPTDIYGSVISGGFSLILAAVENHEINRAEIQSALADIPRKLETIQRSFEIRIRWPSLHRCANRILLVIFVVLERIIDKLSLSTFQKGVYKIKGRGSDIKEAIDDLGERIKDFQEEANTCSLIMLGRVHDRAQNAQIMLAKTDTRVQIVESKLDQVQEALASKLDEVIMANQTEALAAQQDTRQIVANLFNMLYATLASSGLFNAADGTLNRREIEPASASAPKRTGSGVLFSLDKSKELVDTWLSGLGDFDPMPEAHINECLSSFPRMSPEEMDRAQWIMASDKVDLWLAPTDSRILDLHSETAPEEQANALSFTAATLAFSLARATDFPVLSYFCRSRAKGNRSPANSSVGALWNSLNGQLLKFMIARRQTADLSFLGRGKLFTKSQTKPKYAAKLFTELLAALRDKDVLFIIIDSFSHFARTSTDVAKGNELLSELAALTTKIPQLVIKLLVTDALPSCQIRKLSELTLRIPDDVDGWQSGISSRLLEERKTAMIEQFVKRREQSSNGESEQESSSD</sequence>
<proteinExistence type="predicted"/>
<keyword evidence="1" id="KW-0175">Coiled coil</keyword>
<accession>A0ABQ0G2S7</accession>
<evidence type="ECO:0000256" key="1">
    <source>
        <dbReference type="SAM" id="Coils"/>
    </source>
</evidence>